<reference evidence="1 2" key="1">
    <citation type="submission" date="2023-02" db="EMBL/GenBank/DDBJ databases">
        <title>LHISI_Scaffold_Assembly.</title>
        <authorList>
            <person name="Stuart O.P."/>
            <person name="Cleave R."/>
            <person name="Magrath M.J.L."/>
            <person name="Mikheyev A.S."/>
        </authorList>
    </citation>
    <scope>NUCLEOTIDE SEQUENCE [LARGE SCALE GENOMIC DNA]</scope>
    <source>
        <strain evidence="1">Daus_M_001</strain>
        <tissue evidence="1">Leg muscle</tissue>
    </source>
</reference>
<proteinExistence type="predicted"/>
<dbReference type="Proteomes" id="UP001159363">
    <property type="component" value="Chromosome 3"/>
</dbReference>
<name>A0ABQ9HZF1_9NEOP</name>
<protein>
    <submittedName>
        <fullName evidence="1">Uncharacterized protein</fullName>
    </submittedName>
</protein>
<dbReference type="EMBL" id="JARBHB010000003">
    <property type="protein sequence ID" value="KAJ8889771.1"/>
    <property type="molecule type" value="Genomic_DNA"/>
</dbReference>
<accession>A0ABQ9HZF1</accession>
<evidence type="ECO:0000313" key="2">
    <source>
        <dbReference type="Proteomes" id="UP001159363"/>
    </source>
</evidence>
<gene>
    <name evidence="1" type="ORF">PR048_009274</name>
</gene>
<keyword evidence="2" id="KW-1185">Reference proteome</keyword>
<organism evidence="1 2">
    <name type="scientific">Dryococelus australis</name>
    <dbReference type="NCBI Taxonomy" id="614101"/>
    <lineage>
        <taxon>Eukaryota</taxon>
        <taxon>Metazoa</taxon>
        <taxon>Ecdysozoa</taxon>
        <taxon>Arthropoda</taxon>
        <taxon>Hexapoda</taxon>
        <taxon>Insecta</taxon>
        <taxon>Pterygota</taxon>
        <taxon>Neoptera</taxon>
        <taxon>Polyneoptera</taxon>
        <taxon>Phasmatodea</taxon>
        <taxon>Verophasmatodea</taxon>
        <taxon>Anareolatae</taxon>
        <taxon>Phasmatidae</taxon>
        <taxon>Eurycanthinae</taxon>
        <taxon>Dryococelus</taxon>
    </lineage>
</organism>
<comment type="caution">
    <text evidence="1">The sequence shown here is derived from an EMBL/GenBank/DDBJ whole genome shotgun (WGS) entry which is preliminary data.</text>
</comment>
<evidence type="ECO:0000313" key="1">
    <source>
        <dbReference type="EMBL" id="KAJ8889771.1"/>
    </source>
</evidence>
<sequence length="415" mass="46062">MAFRAHNLALCTVHDFEKSVDDNIKKGILRRRRNDDEGFGLDTRFGGSSAAEYECMSTAYNLIQASMGEMNKCADVCWALYTYTIPGARGKREISEKTRRPAASSRHDSQLRKSWVTLPGIEPGLLWLEASINLGSLQWRVVKCCKVSWCLPTAVHCRCTQQKPIITAEPRAKLNVFLPITTSKQGTHYTCPVALPAELRFSGDFGKSGARMLDRSTGDREAAILILGEADQRPRVGAGRLVRTHVTNRHWRQPVSDDEGRGSMVIEVKGKVKLPHSGVKFAYMVVENPIHGGENYLTTRASLQHSQQLSGETGGRKNPLTRFYSLTLSRCRRGVVDSASAYRFMSTTVRAHPPISVQDFSVEVSGLYSDLGIRAVPFTWREADDFGEFTAGVVEVQPPCETQTSPGPRRIQTVS</sequence>